<feature type="compositionally biased region" description="Low complexity" evidence="1">
    <location>
        <begin position="300"/>
        <end position="309"/>
    </location>
</feature>
<evidence type="ECO:0000256" key="2">
    <source>
        <dbReference type="SAM" id="Phobius"/>
    </source>
</evidence>
<evidence type="ECO:0000256" key="1">
    <source>
        <dbReference type="SAM" id="MobiDB-lite"/>
    </source>
</evidence>
<dbReference type="Proteomes" id="UP000007110">
    <property type="component" value="Unassembled WGS sequence"/>
</dbReference>
<protein>
    <recommendedName>
        <fullName evidence="3">Fibronectin type-III domain-containing protein</fullName>
    </recommendedName>
</protein>
<keyword evidence="2" id="KW-0472">Membrane</keyword>
<proteinExistence type="predicted"/>
<dbReference type="InParanoid" id="A0A7M7NWP7"/>
<reference evidence="4" key="2">
    <citation type="submission" date="2021-01" db="UniProtKB">
        <authorList>
            <consortium name="EnsemblMetazoa"/>
        </authorList>
    </citation>
    <scope>IDENTIFICATION</scope>
</reference>
<evidence type="ECO:0000313" key="5">
    <source>
        <dbReference type="Proteomes" id="UP000007110"/>
    </source>
</evidence>
<name>A0A7M7NWP7_STRPU</name>
<dbReference type="Gene3D" id="2.60.40.10">
    <property type="entry name" value="Immunoglobulins"/>
    <property type="match status" value="1"/>
</dbReference>
<feature type="compositionally biased region" description="Basic and acidic residues" evidence="1">
    <location>
        <begin position="352"/>
        <end position="361"/>
    </location>
</feature>
<evidence type="ECO:0000259" key="3">
    <source>
        <dbReference type="PROSITE" id="PS50853"/>
    </source>
</evidence>
<dbReference type="AlphaFoldDB" id="A0A7M7NWP7"/>
<keyword evidence="5" id="KW-1185">Reference proteome</keyword>
<dbReference type="PROSITE" id="PS50853">
    <property type="entry name" value="FN3"/>
    <property type="match status" value="1"/>
</dbReference>
<dbReference type="InterPro" id="IPR036116">
    <property type="entry name" value="FN3_sf"/>
</dbReference>
<dbReference type="GeneID" id="100893583"/>
<feature type="region of interest" description="Disordered" evidence="1">
    <location>
        <begin position="336"/>
        <end position="361"/>
    </location>
</feature>
<dbReference type="SUPFAM" id="SSF49265">
    <property type="entry name" value="Fibronectin type III"/>
    <property type="match status" value="1"/>
</dbReference>
<dbReference type="CDD" id="cd00063">
    <property type="entry name" value="FN3"/>
    <property type="match status" value="1"/>
</dbReference>
<feature type="region of interest" description="Disordered" evidence="1">
    <location>
        <begin position="197"/>
        <end position="317"/>
    </location>
</feature>
<dbReference type="EnsemblMetazoa" id="XM_030986971">
    <property type="protein sequence ID" value="XP_030842831"/>
    <property type="gene ID" value="LOC100893583"/>
</dbReference>
<evidence type="ECO:0000313" key="4">
    <source>
        <dbReference type="EnsemblMetazoa" id="XP_030842831"/>
    </source>
</evidence>
<accession>A0A7M7NWP7</accession>
<sequence>MFCHRMQIVIASVVHHCSPLTASTVPNNNSTSLTLVLTVPQKHLYSKKALLVWFWQPYEPSPGQVMSYFITYQQEGSNSKTVITVDTAFTSETLRNLQPDEPYRAFVKAVLNSTDVPYIDSALTQFETPKQRFERSSMGVTEFVILFLIFALWGLAMLRFFGTWNKKMNLRVTKDSIRTRDSSPTHRHLEAYRMYKKRRAAAQQAKPPRDRSQEEAGGSGGGGFGRSWQRSSTMKSFRARASNFKRTRFGSSKSSAPPSPLPTAPEREPLRSGELLTTPHPSMQLQTLHHEHEHHHHQQQHQQPQDQPHNLTPPRSQPHLTAAVVIGVPVHVSYEAAGGRGGGSPTATVRLSPDHEPHSVI</sequence>
<dbReference type="InterPro" id="IPR003961">
    <property type="entry name" value="FN3_dom"/>
</dbReference>
<organism evidence="4 5">
    <name type="scientific">Strongylocentrotus purpuratus</name>
    <name type="common">Purple sea urchin</name>
    <dbReference type="NCBI Taxonomy" id="7668"/>
    <lineage>
        <taxon>Eukaryota</taxon>
        <taxon>Metazoa</taxon>
        <taxon>Echinodermata</taxon>
        <taxon>Eleutherozoa</taxon>
        <taxon>Echinozoa</taxon>
        <taxon>Echinoidea</taxon>
        <taxon>Euechinoidea</taxon>
        <taxon>Echinacea</taxon>
        <taxon>Camarodonta</taxon>
        <taxon>Echinidea</taxon>
        <taxon>Strongylocentrotidae</taxon>
        <taxon>Strongylocentrotus</taxon>
    </lineage>
</organism>
<feature type="transmembrane region" description="Helical" evidence="2">
    <location>
        <begin position="143"/>
        <end position="161"/>
    </location>
</feature>
<feature type="domain" description="Fibronectin type-III" evidence="3">
    <location>
        <begin position="36"/>
        <end position="131"/>
    </location>
</feature>
<dbReference type="RefSeq" id="XP_030842831.1">
    <property type="nucleotide sequence ID" value="XM_030986971.1"/>
</dbReference>
<dbReference type="InterPro" id="IPR013783">
    <property type="entry name" value="Ig-like_fold"/>
</dbReference>
<keyword evidence="2" id="KW-1133">Transmembrane helix</keyword>
<dbReference type="KEGG" id="spu:100893583"/>
<reference evidence="5" key="1">
    <citation type="submission" date="2015-02" db="EMBL/GenBank/DDBJ databases">
        <title>Genome sequencing for Strongylocentrotus purpuratus.</title>
        <authorList>
            <person name="Murali S."/>
            <person name="Liu Y."/>
            <person name="Vee V."/>
            <person name="English A."/>
            <person name="Wang M."/>
            <person name="Skinner E."/>
            <person name="Han Y."/>
            <person name="Muzny D.M."/>
            <person name="Worley K.C."/>
            <person name="Gibbs R.A."/>
        </authorList>
    </citation>
    <scope>NUCLEOTIDE SEQUENCE</scope>
</reference>
<keyword evidence="2" id="KW-0812">Transmembrane</keyword>
<dbReference type="OrthoDB" id="10123708at2759"/>